<proteinExistence type="predicted"/>
<accession>A0A2S6MWR7</accession>
<protein>
    <submittedName>
        <fullName evidence="3">Uncharacterized protein</fullName>
    </submittedName>
</protein>
<gene>
    <name evidence="3" type="ORF">CCS01_29135</name>
</gene>
<name>A0A2S6MWR7_RHOGL</name>
<feature type="coiled-coil region" evidence="1">
    <location>
        <begin position="54"/>
        <end position="81"/>
    </location>
</feature>
<dbReference type="OrthoDB" id="7269965at2"/>
<keyword evidence="1" id="KW-0175">Coiled coil</keyword>
<dbReference type="GO" id="GO:0009288">
    <property type="term" value="C:bacterial-type flagellum"/>
    <property type="evidence" value="ECO:0007669"/>
    <property type="project" value="InterPro"/>
</dbReference>
<evidence type="ECO:0000313" key="4">
    <source>
        <dbReference type="Proteomes" id="UP000239724"/>
    </source>
</evidence>
<evidence type="ECO:0000256" key="2">
    <source>
        <dbReference type="SAM" id="MobiDB-lite"/>
    </source>
</evidence>
<dbReference type="Pfam" id="PF04344">
    <property type="entry name" value="CheZ"/>
    <property type="match status" value="1"/>
</dbReference>
<dbReference type="Proteomes" id="UP000239724">
    <property type="component" value="Unassembled WGS sequence"/>
</dbReference>
<dbReference type="SUPFAM" id="SSF75708">
    <property type="entry name" value="Chemotaxis phosphatase CheZ"/>
    <property type="match status" value="1"/>
</dbReference>
<dbReference type="EMBL" id="NHRY01000266">
    <property type="protein sequence ID" value="PPQ26799.1"/>
    <property type="molecule type" value="Genomic_DNA"/>
</dbReference>
<dbReference type="Gene3D" id="1.10.287.500">
    <property type="entry name" value="Helix hairpin bin"/>
    <property type="match status" value="1"/>
</dbReference>
<dbReference type="GO" id="GO:0050920">
    <property type="term" value="P:regulation of chemotaxis"/>
    <property type="evidence" value="ECO:0007669"/>
    <property type="project" value="InterPro"/>
</dbReference>
<organism evidence="3 4">
    <name type="scientific">Rhodopila globiformis</name>
    <name type="common">Rhodopseudomonas globiformis</name>
    <dbReference type="NCBI Taxonomy" id="1071"/>
    <lineage>
        <taxon>Bacteria</taxon>
        <taxon>Pseudomonadati</taxon>
        <taxon>Pseudomonadota</taxon>
        <taxon>Alphaproteobacteria</taxon>
        <taxon>Acetobacterales</taxon>
        <taxon>Acetobacteraceae</taxon>
        <taxon>Rhodopila</taxon>
    </lineage>
</organism>
<dbReference type="GO" id="GO:0003824">
    <property type="term" value="F:catalytic activity"/>
    <property type="evidence" value="ECO:0007669"/>
    <property type="project" value="InterPro"/>
</dbReference>
<dbReference type="AlphaFoldDB" id="A0A2S6MWR7"/>
<evidence type="ECO:0000313" key="3">
    <source>
        <dbReference type="EMBL" id="PPQ26799.1"/>
    </source>
</evidence>
<sequence>MPDPTDDTGQARIEALKARLAAIRAQQPEVEPEMFTEVVRAVLTTISDDLTVKEAKLLREVEELGRTIATAKAEIATLRVDDITDRDIPFATDELDAIVDHTAQATHSILESCETLDEVSATISGDPAAKLQTATTRIYEACSFQDITGQRITKVVTTLKTIEAKVAQIISTFGSSTEGLEREAHKPATPAEPDLLNGPQLPAHAMDQSDIDKLMASFE</sequence>
<reference evidence="3 4" key="1">
    <citation type="journal article" date="2018" name="Arch. Microbiol.">
        <title>New insights into the metabolic potential of the phototrophic purple bacterium Rhodopila globiformis DSM 161(T) from its draft genome sequence and evidence for a vanadium-dependent nitrogenase.</title>
        <authorList>
            <person name="Imhoff J.F."/>
            <person name="Rahn T."/>
            <person name="Kunzel S."/>
            <person name="Neulinger S.C."/>
        </authorList>
    </citation>
    <scope>NUCLEOTIDE SEQUENCE [LARGE SCALE GENOMIC DNA]</scope>
    <source>
        <strain evidence="3 4">DSM 161</strain>
    </source>
</reference>
<evidence type="ECO:0000256" key="1">
    <source>
        <dbReference type="SAM" id="Coils"/>
    </source>
</evidence>
<dbReference type="RefSeq" id="WP_104522346.1">
    <property type="nucleotide sequence ID" value="NZ_NHRY01000266.1"/>
</dbReference>
<keyword evidence="4" id="KW-1185">Reference proteome</keyword>
<comment type="caution">
    <text evidence="3">The sequence shown here is derived from an EMBL/GenBank/DDBJ whole genome shotgun (WGS) entry which is preliminary data.</text>
</comment>
<dbReference type="InterPro" id="IPR007439">
    <property type="entry name" value="Chemotax_Pase_CheZ"/>
</dbReference>
<feature type="region of interest" description="Disordered" evidence="2">
    <location>
        <begin position="176"/>
        <end position="204"/>
    </location>
</feature>